<name>A0A5M6DEP0_9BACT</name>
<dbReference type="SUPFAM" id="SSF53649">
    <property type="entry name" value="Alkaline phosphatase-like"/>
    <property type="match status" value="1"/>
</dbReference>
<keyword evidence="5" id="KW-0378">Hydrolase</keyword>
<keyword evidence="4 7" id="KW-0732">Signal</keyword>
<evidence type="ECO:0000256" key="6">
    <source>
        <dbReference type="ARBA" id="ARBA00022837"/>
    </source>
</evidence>
<accession>A0A5M6DEP0</accession>
<dbReference type="PANTHER" id="PTHR42693:SF42">
    <property type="entry name" value="ARYLSULFATASE G"/>
    <property type="match status" value="1"/>
</dbReference>
<dbReference type="Pfam" id="PF00884">
    <property type="entry name" value="Sulfatase"/>
    <property type="match status" value="1"/>
</dbReference>
<evidence type="ECO:0000256" key="4">
    <source>
        <dbReference type="ARBA" id="ARBA00022729"/>
    </source>
</evidence>
<evidence type="ECO:0000256" key="1">
    <source>
        <dbReference type="ARBA" id="ARBA00001913"/>
    </source>
</evidence>
<dbReference type="InterPro" id="IPR050738">
    <property type="entry name" value="Sulfatase"/>
</dbReference>
<dbReference type="PANTHER" id="PTHR42693">
    <property type="entry name" value="ARYLSULFATASE FAMILY MEMBER"/>
    <property type="match status" value="1"/>
</dbReference>
<dbReference type="InterPro" id="IPR000917">
    <property type="entry name" value="Sulfatase_N"/>
</dbReference>
<dbReference type="GO" id="GO:0046872">
    <property type="term" value="F:metal ion binding"/>
    <property type="evidence" value="ECO:0007669"/>
    <property type="project" value="UniProtKB-KW"/>
</dbReference>
<organism evidence="9 10">
    <name type="scientific">Roseiconus nitratireducens</name>
    <dbReference type="NCBI Taxonomy" id="2605748"/>
    <lineage>
        <taxon>Bacteria</taxon>
        <taxon>Pseudomonadati</taxon>
        <taxon>Planctomycetota</taxon>
        <taxon>Planctomycetia</taxon>
        <taxon>Pirellulales</taxon>
        <taxon>Pirellulaceae</taxon>
        <taxon>Roseiconus</taxon>
    </lineage>
</organism>
<comment type="caution">
    <text evidence="9">The sequence shown here is derived from an EMBL/GenBank/DDBJ whole genome shotgun (WGS) entry which is preliminary data.</text>
</comment>
<evidence type="ECO:0000256" key="7">
    <source>
        <dbReference type="SAM" id="SignalP"/>
    </source>
</evidence>
<dbReference type="InterPro" id="IPR024607">
    <property type="entry name" value="Sulfatase_CS"/>
</dbReference>
<proteinExistence type="inferred from homology"/>
<reference evidence="9 10" key="1">
    <citation type="submission" date="2019-08" db="EMBL/GenBank/DDBJ databases">
        <authorList>
            <person name="Dhanesh K."/>
            <person name="Kumar G."/>
            <person name="Sasikala C."/>
            <person name="Venkata Ramana C."/>
        </authorList>
    </citation>
    <scope>NUCLEOTIDE SEQUENCE [LARGE SCALE GENOMIC DNA]</scope>
    <source>
        <strain evidence="9 10">JC645</strain>
    </source>
</reference>
<dbReference type="PROSITE" id="PS00149">
    <property type="entry name" value="SULFATASE_2"/>
    <property type="match status" value="1"/>
</dbReference>
<keyword evidence="6" id="KW-0106">Calcium</keyword>
<dbReference type="AlphaFoldDB" id="A0A5M6DEP0"/>
<evidence type="ECO:0000313" key="10">
    <source>
        <dbReference type="Proteomes" id="UP000324479"/>
    </source>
</evidence>
<dbReference type="CDD" id="cd16144">
    <property type="entry name" value="ARS_like"/>
    <property type="match status" value="1"/>
</dbReference>
<evidence type="ECO:0000256" key="2">
    <source>
        <dbReference type="ARBA" id="ARBA00008779"/>
    </source>
</evidence>
<comment type="similarity">
    <text evidence="2">Belongs to the sulfatase family.</text>
</comment>
<evidence type="ECO:0000259" key="8">
    <source>
        <dbReference type="Pfam" id="PF00884"/>
    </source>
</evidence>
<protein>
    <submittedName>
        <fullName evidence="9">Sulfatase</fullName>
    </submittedName>
</protein>
<dbReference type="Proteomes" id="UP000324479">
    <property type="component" value="Unassembled WGS sequence"/>
</dbReference>
<evidence type="ECO:0000256" key="5">
    <source>
        <dbReference type="ARBA" id="ARBA00022801"/>
    </source>
</evidence>
<sequence length="492" mass="54678">MSRVWLCLLTLLGASAGIAAEPSSPPNVVFFLVDDLGYMDVGFNNPETFYETPNLDRLADASTVFTNGYAANPVCSPTRYSIMTGRYPSRVDATNFFAGKRSGRFLPAPLNDRMPLEEMTLAEAFKQHGYHTMFAGKWHLGPTEEFWPTKQGFDENHGGFSRGGPYGGKRYFSPYGNPRLDDGPEGEHLPARLAKETASFIRRHQEEPFFAYLAFYSVHTPLMAPKTLVDKYVAKAARLGLDDQPAFGDEEQVWPDASKPRRVRQLQAHATYAAMVESMDAAVGNVLNTLDELGLSDNTIVCMTSDNGGLSTSEGSPTSNLPLRGGKGWVYEGGIREAFLIRAPMVKNAPGKCDVPVVSTDFYPTLLDLAGFPALPQQHLDGVSLAPLLRGQPTIPREAIFWHYPHYSNQGGFPGGAIRLGDWKLVERYEDGRVHLYNLKSDIGEHTDVAEQHPGRVTQMRQRLHRWYDTVDAKFLQPKDGTDHPWRPQPAN</sequence>
<keyword evidence="10" id="KW-1185">Reference proteome</keyword>
<dbReference type="InterPro" id="IPR017850">
    <property type="entry name" value="Alkaline_phosphatase_core_sf"/>
</dbReference>
<dbReference type="EMBL" id="VWOX01000004">
    <property type="protein sequence ID" value="KAA5544649.1"/>
    <property type="molecule type" value="Genomic_DNA"/>
</dbReference>
<dbReference type="Gene3D" id="3.40.720.10">
    <property type="entry name" value="Alkaline Phosphatase, subunit A"/>
    <property type="match status" value="1"/>
</dbReference>
<dbReference type="RefSeq" id="WP_150076263.1">
    <property type="nucleotide sequence ID" value="NZ_VWOX01000004.1"/>
</dbReference>
<dbReference type="GO" id="GO:0004065">
    <property type="term" value="F:arylsulfatase activity"/>
    <property type="evidence" value="ECO:0007669"/>
    <property type="project" value="TreeGrafter"/>
</dbReference>
<evidence type="ECO:0000256" key="3">
    <source>
        <dbReference type="ARBA" id="ARBA00022723"/>
    </source>
</evidence>
<keyword evidence="3" id="KW-0479">Metal-binding</keyword>
<comment type="cofactor">
    <cofactor evidence="1">
        <name>Ca(2+)</name>
        <dbReference type="ChEBI" id="CHEBI:29108"/>
    </cofactor>
</comment>
<feature type="domain" description="Sulfatase N-terminal" evidence="8">
    <location>
        <begin position="26"/>
        <end position="371"/>
    </location>
</feature>
<feature type="chain" id="PRO_5024453862" evidence="7">
    <location>
        <begin position="20"/>
        <end position="492"/>
    </location>
</feature>
<dbReference type="PROSITE" id="PS00523">
    <property type="entry name" value="SULFATASE_1"/>
    <property type="match status" value="1"/>
</dbReference>
<feature type="signal peptide" evidence="7">
    <location>
        <begin position="1"/>
        <end position="19"/>
    </location>
</feature>
<gene>
    <name evidence="9" type="ORF">FYK55_10090</name>
</gene>
<evidence type="ECO:0000313" key="9">
    <source>
        <dbReference type="EMBL" id="KAA5544649.1"/>
    </source>
</evidence>
<dbReference type="Gene3D" id="3.30.1120.10">
    <property type="match status" value="1"/>
</dbReference>